<dbReference type="EMBL" id="FNXT01001209">
    <property type="protein sequence ID" value="SZX74253.1"/>
    <property type="molecule type" value="Genomic_DNA"/>
</dbReference>
<name>A0A383WAI9_TETOB</name>
<protein>
    <recommendedName>
        <fullName evidence="4">DUF4536 domain-containing protein</fullName>
    </recommendedName>
</protein>
<dbReference type="Proteomes" id="UP000256970">
    <property type="component" value="Unassembled WGS sequence"/>
</dbReference>
<accession>A0A383WAI9</accession>
<dbReference type="AlphaFoldDB" id="A0A383WAI9"/>
<sequence>MLQRILQAAVPQQQQQQQQQPSSAQHELAPVPATPAAAGATAASAVVSQQQQEQPAVSGDCLGCRVTGLMLGLGGGGYVSSRLFEHPKPVGAHRYTIIAVSAGLFALGVGRAIGF</sequence>
<evidence type="ECO:0008006" key="4">
    <source>
        <dbReference type="Google" id="ProtNLM"/>
    </source>
</evidence>
<feature type="region of interest" description="Disordered" evidence="1">
    <location>
        <begin position="7"/>
        <end position="36"/>
    </location>
</feature>
<proteinExistence type="predicted"/>
<keyword evidence="3" id="KW-1185">Reference proteome</keyword>
<evidence type="ECO:0000313" key="2">
    <source>
        <dbReference type="EMBL" id="SZX74253.1"/>
    </source>
</evidence>
<gene>
    <name evidence="2" type="ORF">BQ4739_LOCUS14495</name>
</gene>
<reference evidence="2 3" key="1">
    <citation type="submission" date="2016-10" db="EMBL/GenBank/DDBJ databases">
        <authorList>
            <person name="Cai Z."/>
        </authorList>
    </citation>
    <scope>NUCLEOTIDE SEQUENCE [LARGE SCALE GENOMIC DNA]</scope>
</reference>
<evidence type="ECO:0000256" key="1">
    <source>
        <dbReference type="SAM" id="MobiDB-lite"/>
    </source>
</evidence>
<evidence type="ECO:0000313" key="3">
    <source>
        <dbReference type="Proteomes" id="UP000256970"/>
    </source>
</evidence>
<organism evidence="2 3">
    <name type="scientific">Tetradesmus obliquus</name>
    <name type="common">Green alga</name>
    <name type="synonym">Acutodesmus obliquus</name>
    <dbReference type="NCBI Taxonomy" id="3088"/>
    <lineage>
        <taxon>Eukaryota</taxon>
        <taxon>Viridiplantae</taxon>
        <taxon>Chlorophyta</taxon>
        <taxon>core chlorophytes</taxon>
        <taxon>Chlorophyceae</taxon>
        <taxon>CS clade</taxon>
        <taxon>Sphaeropleales</taxon>
        <taxon>Scenedesmaceae</taxon>
        <taxon>Tetradesmus</taxon>
    </lineage>
</organism>